<evidence type="ECO:0000313" key="2">
    <source>
        <dbReference type="Proteomes" id="UP001300261"/>
    </source>
</evidence>
<dbReference type="Pfam" id="PF05930">
    <property type="entry name" value="Phage_AlpA"/>
    <property type="match status" value="1"/>
</dbReference>
<accession>A0ABT3R036</accession>
<protein>
    <submittedName>
        <fullName evidence="1">AlpA family phage regulatory protein</fullName>
    </submittedName>
</protein>
<sequence>MKASPEMLTAREKEAFASDTAIMTIKEVIEDTKLGESTIYQLMKAGTFPTCFTLIGRKTVWLRSEIEAWKRWRIDQGKGDGRWKPPTSCS</sequence>
<dbReference type="SUPFAM" id="SSF46955">
    <property type="entry name" value="Putative DNA-binding domain"/>
    <property type="match status" value="1"/>
</dbReference>
<proteinExistence type="predicted"/>
<dbReference type="Gene3D" id="1.10.238.160">
    <property type="match status" value="1"/>
</dbReference>
<dbReference type="InterPro" id="IPR009061">
    <property type="entry name" value="DNA-bd_dom_put_sf"/>
</dbReference>
<keyword evidence="2" id="KW-1185">Reference proteome</keyword>
<dbReference type="EMBL" id="JAPEVI010000003">
    <property type="protein sequence ID" value="MCX2722589.1"/>
    <property type="molecule type" value="Genomic_DNA"/>
</dbReference>
<dbReference type="RefSeq" id="WP_265962257.1">
    <property type="nucleotide sequence ID" value="NZ_JAPEVI010000003.1"/>
</dbReference>
<dbReference type="Proteomes" id="UP001300261">
    <property type="component" value="Unassembled WGS sequence"/>
</dbReference>
<dbReference type="InterPro" id="IPR010260">
    <property type="entry name" value="AlpA"/>
</dbReference>
<reference evidence="1 2" key="1">
    <citation type="journal article" date="2016" name="Int. J. Syst. Evol. Microbiol.">
        <title>Labrenzia salina sp. nov., isolated from the rhizosphere of the halophyte Arthrocnemum macrostachyum.</title>
        <authorList>
            <person name="Camacho M."/>
            <person name="Redondo-Gomez S."/>
            <person name="Rodriguez-Llorente I."/>
            <person name="Rohde M."/>
            <person name="Sproer C."/>
            <person name="Schumann P."/>
            <person name="Klenk H.P."/>
            <person name="Montero-Calasanz M.D.C."/>
        </authorList>
    </citation>
    <scope>NUCLEOTIDE SEQUENCE [LARGE SCALE GENOMIC DNA]</scope>
    <source>
        <strain evidence="1 2">DSM 29163</strain>
    </source>
</reference>
<gene>
    <name evidence="1" type="ORF">ON753_09355</name>
</gene>
<name>A0ABT3R036_9HYPH</name>
<comment type="caution">
    <text evidence="1">The sequence shown here is derived from an EMBL/GenBank/DDBJ whole genome shotgun (WGS) entry which is preliminary data.</text>
</comment>
<organism evidence="1 2">
    <name type="scientific">Roseibium salinum</name>
    <dbReference type="NCBI Taxonomy" id="1604349"/>
    <lineage>
        <taxon>Bacteria</taxon>
        <taxon>Pseudomonadati</taxon>
        <taxon>Pseudomonadota</taxon>
        <taxon>Alphaproteobacteria</taxon>
        <taxon>Hyphomicrobiales</taxon>
        <taxon>Stappiaceae</taxon>
        <taxon>Roseibium</taxon>
    </lineage>
</organism>
<evidence type="ECO:0000313" key="1">
    <source>
        <dbReference type="EMBL" id="MCX2722589.1"/>
    </source>
</evidence>